<evidence type="ECO:0000313" key="3">
    <source>
        <dbReference type="EMBL" id="HJF14076.1"/>
    </source>
</evidence>
<dbReference type="Gene3D" id="3.50.50.60">
    <property type="entry name" value="FAD/NAD(P)-binding domain"/>
    <property type="match status" value="1"/>
</dbReference>
<dbReference type="SUPFAM" id="SSF51905">
    <property type="entry name" value="FAD/NAD(P)-binding domain"/>
    <property type="match status" value="1"/>
</dbReference>
<dbReference type="Proteomes" id="UP000703315">
    <property type="component" value="Unassembled WGS sequence"/>
</dbReference>
<gene>
    <name evidence="3" type="ORF">K8V32_04635</name>
</gene>
<dbReference type="GO" id="GO:0019622">
    <property type="term" value="P:3-(3-hydroxy)phenylpropionate catabolic process"/>
    <property type="evidence" value="ECO:0007669"/>
    <property type="project" value="TreeGrafter"/>
</dbReference>
<dbReference type="NCBIfam" id="NF004829">
    <property type="entry name" value="PRK06183.1-3"/>
    <property type="match status" value="1"/>
</dbReference>
<dbReference type="PRINTS" id="PR00420">
    <property type="entry name" value="RNGMNOXGNASE"/>
</dbReference>
<evidence type="ECO:0000313" key="4">
    <source>
        <dbReference type="Proteomes" id="UP000703315"/>
    </source>
</evidence>
<dbReference type="InterPro" id="IPR036188">
    <property type="entry name" value="FAD/NAD-bd_sf"/>
</dbReference>
<dbReference type="InterPro" id="IPR002938">
    <property type="entry name" value="FAD-bd"/>
</dbReference>
<name>A0A921K7E6_9MICC</name>
<evidence type="ECO:0000259" key="2">
    <source>
        <dbReference type="Pfam" id="PF01494"/>
    </source>
</evidence>
<dbReference type="GO" id="GO:0071949">
    <property type="term" value="F:FAD binding"/>
    <property type="evidence" value="ECO:0007669"/>
    <property type="project" value="InterPro"/>
</dbReference>
<keyword evidence="1 3" id="KW-0560">Oxidoreductase</keyword>
<evidence type="ECO:0000256" key="1">
    <source>
        <dbReference type="ARBA" id="ARBA00023002"/>
    </source>
</evidence>
<dbReference type="AlphaFoldDB" id="A0A921K7E6"/>
<dbReference type="EMBL" id="DYXC01000060">
    <property type="protein sequence ID" value="HJF14076.1"/>
    <property type="molecule type" value="Genomic_DNA"/>
</dbReference>
<protein>
    <submittedName>
        <fullName evidence="3">Bifunctional 3-(3-hydroxy-phenyl)propionate/3-hydroxycinnamic acid hydroxylase</fullName>
        <ecNumber evidence="3">1.14.13.127</ecNumber>
    </submittedName>
</protein>
<accession>A0A921K7E6</accession>
<dbReference type="GO" id="GO:0008688">
    <property type="term" value="F:3-(3-hydroxyphenyl)propionate hydroxylase activity"/>
    <property type="evidence" value="ECO:0007669"/>
    <property type="project" value="UniProtKB-EC"/>
</dbReference>
<proteinExistence type="predicted"/>
<organism evidence="3 4">
    <name type="scientific">Enteractinococcus helveticum</name>
    <dbReference type="NCBI Taxonomy" id="1837282"/>
    <lineage>
        <taxon>Bacteria</taxon>
        <taxon>Bacillati</taxon>
        <taxon>Actinomycetota</taxon>
        <taxon>Actinomycetes</taxon>
        <taxon>Micrococcales</taxon>
        <taxon>Micrococcaceae</taxon>
    </lineage>
</organism>
<dbReference type="PANTHER" id="PTHR43476">
    <property type="entry name" value="3-(3-HYDROXY-PHENYL)PROPIONATE/3-HYDROXYCINNAMIC ACID HYDROXYLASE"/>
    <property type="match status" value="1"/>
</dbReference>
<comment type="caution">
    <text evidence="3">The sequence shown here is derived from an EMBL/GenBank/DDBJ whole genome shotgun (WGS) entry which is preliminary data.</text>
</comment>
<feature type="domain" description="FAD-binding" evidence="2">
    <location>
        <begin position="3"/>
        <end position="324"/>
    </location>
</feature>
<reference evidence="3" key="1">
    <citation type="journal article" date="2021" name="PeerJ">
        <title>Extensive microbial diversity within the chicken gut microbiome revealed by metagenomics and culture.</title>
        <authorList>
            <person name="Gilroy R."/>
            <person name="Ravi A."/>
            <person name="Getino M."/>
            <person name="Pursley I."/>
            <person name="Horton D.L."/>
            <person name="Alikhan N.F."/>
            <person name="Baker D."/>
            <person name="Gharbi K."/>
            <person name="Hall N."/>
            <person name="Watson M."/>
            <person name="Adriaenssens E.M."/>
            <person name="Foster-Nyarko E."/>
            <person name="Jarju S."/>
            <person name="Secka A."/>
            <person name="Antonio M."/>
            <person name="Oren A."/>
            <person name="Chaudhuri R.R."/>
            <person name="La Ragione R."/>
            <person name="Hildebrand F."/>
            <person name="Pallen M.J."/>
        </authorList>
    </citation>
    <scope>NUCLEOTIDE SEQUENCE</scope>
    <source>
        <strain evidence="3">ChiHjej13B12-14962</strain>
    </source>
</reference>
<dbReference type="EC" id="1.14.13.127" evidence="3"/>
<dbReference type="InterPro" id="IPR050631">
    <property type="entry name" value="PheA/TfdB_FAD_monoxygenase"/>
</dbReference>
<dbReference type="PANTHER" id="PTHR43476:SF3">
    <property type="entry name" value="FAD-BINDING MONOOXYGENASE"/>
    <property type="match status" value="1"/>
</dbReference>
<dbReference type="Gene3D" id="3.30.70.2450">
    <property type="match status" value="1"/>
</dbReference>
<reference evidence="3" key="2">
    <citation type="submission" date="2021-09" db="EMBL/GenBank/DDBJ databases">
        <authorList>
            <person name="Gilroy R."/>
        </authorList>
    </citation>
    <scope>NUCLEOTIDE SEQUENCE</scope>
    <source>
        <strain evidence="3">ChiHjej13B12-14962</strain>
    </source>
</reference>
<dbReference type="Pfam" id="PF01494">
    <property type="entry name" value="FAD_binding_3"/>
    <property type="match status" value="1"/>
</dbReference>
<sequence>MALLGQLGLTAIGLEKDLEAWPTARAVHFDGEIFRVLQTLGVAEELTAATLPMSSTHFQNETGEVLISVPTGEFGPQAWPNNITFHQPEVERLIRQRISELPNIELRRGVTAGEVRNISGGVEVNIVDSNGQEAVLRAKWLIAADGARSPIRRALEIESEKFGEDAEWVVVDGHLVDSPGYEDDMVFLCHHTRPALWIRLPGTRVRMEFMVMEGDDLDEIVTPAAIERISRGILPAAQFHPDRQAVYTFRGRIAQRWREGRIFLAGDSAHQAPPCFGQGLCAGIRDVANLTWKLGLIKRGVADESLLDTYETERKPHAQFWVEQATNAAMFLQTTDAEAARKRDEYLWANPMEAAPVSPPIGPGLRDANEGDIAGYLSIQPMLADGKRLDELVGLRFLIAANAELYNQLSSEVRQQIEFSDHIVVMNEPEKINQLLEFSGSSAVVVRPDRYVLGVGQSAGDLELLVQYIPGISVPTPQSV</sequence>